<feature type="transmembrane region" description="Helical" evidence="6">
    <location>
        <begin position="329"/>
        <end position="351"/>
    </location>
</feature>
<reference evidence="9" key="1">
    <citation type="journal article" date="2019" name="Int. J. Syst. Evol. Microbiol.">
        <title>The Global Catalogue of Microorganisms (GCM) 10K type strain sequencing project: providing services to taxonomists for standard genome sequencing and annotation.</title>
        <authorList>
            <consortium name="The Broad Institute Genomics Platform"/>
            <consortium name="The Broad Institute Genome Sequencing Center for Infectious Disease"/>
            <person name="Wu L."/>
            <person name="Ma J."/>
        </authorList>
    </citation>
    <scope>NUCLEOTIDE SEQUENCE [LARGE SCALE GENOMIC DNA]</scope>
    <source>
        <strain evidence="9">CGMCC 1.15111</strain>
    </source>
</reference>
<keyword evidence="3" id="KW-0328">Glycosyltransferase</keyword>
<dbReference type="InterPro" id="IPR001173">
    <property type="entry name" value="Glyco_trans_2-like"/>
</dbReference>
<accession>A0ABQ3IA39</accession>
<dbReference type="InterPro" id="IPR029044">
    <property type="entry name" value="Nucleotide-diphossugar_trans"/>
</dbReference>
<evidence type="ECO:0000256" key="2">
    <source>
        <dbReference type="ARBA" id="ARBA00022475"/>
    </source>
</evidence>
<keyword evidence="6" id="KW-1133">Transmembrane helix</keyword>
<evidence type="ECO:0000313" key="9">
    <source>
        <dbReference type="Proteomes" id="UP000658258"/>
    </source>
</evidence>
<proteinExistence type="predicted"/>
<name>A0ABQ3IA39_9BACT</name>
<dbReference type="PANTHER" id="PTHR43646">
    <property type="entry name" value="GLYCOSYLTRANSFERASE"/>
    <property type="match status" value="1"/>
</dbReference>
<evidence type="ECO:0000256" key="4">
    <source>
        <dbReference type="ARBA" id="ARBA00022679"/>
    </source>
</evidence>
<keyword evidence="2" id="KW-1003">Cell membrane</keyword>
<feature type="transmembrane region" description="Helical" evidence="6">
    <location>
        <begin position="6"/>
        <end position="24"/>
    </location>
</feature>
<comment type="caution">
    <text evidence="8">The sequence shown here is derived from an EMBL/GenBank/DDBJ whole genome shotgun (WGS) entry which is preliminary data.</text>
</comment>
<organism evidence="8 9">
    <name type="scientific">Roseivirga thermotolerans</name>
    <dbReference type="NCBI Taxonomy" id="1758176"/>
    <lineage>
        <taxon>Bacteria</taxon>
        <taxon>Pseudomonadati</taxon>
        <taxon>Bacteroidota</taxon>
        <taxon>Cytophagia</taxon>
        <taxon>Cytophagales</taxon>
        <taxon>Roseivirgaceae</taxon>
        <taxon>Roseivirga</taxon>
    </lineage>
</organism>
<evidence type="ECO:0000256" key="1">
    <source>
        <dbReference type="ARBA" id="ARBA00004236"/>
    </source>
</evidence>
<keyword evidence="9" id="KW-1185">Reference proteome</keyword>
<protein>
    <submittedName>
        <fullName evidence="8">Glycosyl hydrolase</fullName>
    </submittedName>
</protein>
<gene>
    <name evidence="8" type="ORF">GCM10011340_23470</name>
</gene>
<dbReference type="SUPFAM" id="SSF53448">
    <property type="entry name" value="Nucleotide-diphospho-sugar transferases"/>
    <property type="match status" value="1"/>
</dbReference>
<dbReference type="RefSeq" id="WP_189630448.1">
    <property type="nucleotide sequence ID" value="NZ_BNAG01000003.1"/>
</dbReference>
<keyword evidence="6" id="KW-0812">Transmembrane</keyword>
<keyword evidence="5 6" id="KW-0472">Membrane</keyword>
<evidence type="ECO:0000313" key="8">
    <source>
        <dbReference type="EMBL" id="GHE67278.1"/>
    </source>
</evidence>
<comment type="subcellular location">
    <subcellularLocation>
        <location evidence="1">Cell membrane</location>
    </subcellularLocation>
</comment>
<dbReference type="EMBL" id="BNAG01000003">
    <property type="protein sequence ID" value="GHE67278.1"/>
    <property type="molecule type" value="Genomic_DNA"/>
</dbReference>
<dbReference type="Proteomes" id="UP000658258">
    <property type="component" value="Unassembled WGS sequence"/>
</dbReference>
<evidence type="ECO:0000259" key="7">
    <source>
        <dbReference type="Pfam" id="PF00535"/>
    </source>
</evidence>
<dbReference type="Pfam" id="PF00535">
    <property type="entry name" value="Glycos_transf_2"/>
    <property type="match status" value="1"/>
</dbReference>
<keyword evidence="4" id="KW-0808">Transferase</keyword>
<dbReference type="Gene3D" id="3.90.550.10">
    <property type="entry name" value="Spore Coat Polysaccharide Biosynthesis Protein SpsA, Chain A"/>
    <property type="match status" value="1"/>
</dbReference>
<feature type="transmembrane region" description="Helical" evidence="6">
    <location>
        <begin position="274"/>
        <end position="294"/>
    </location>
</feature>
<evidence type="ECO:0000256" key="6">
    <source>
        <dbReference type="SAM" id="Phobius"/>
    </source>
</evidence>
<keyword evidence="8" id="KW-0378">Hydrolase</keyword>
<evidence type="ECO:0000256" key="5">
    <source>
        <dbReference type="ARBA" id="ARBA00023136"/>
    </source>
</evidence>
<feature type="transmembrane region" description="Helical" evidence="6">
    <location>
        <begin position="300"/>
        <end position="317"/>
    </location>
</feature>
<dbReference type="GO" id="GO:0016787">
    <property type="term" value="F:hydrolase activity"/>
    <property type="evidence" value="ECO:0007669"/>
    <property type="project" value="UniProtKB-KW"/>
</dbReference>
<feature type="domain" description="Glycosyltransferase 2-like" evidence="7">
    <location>
        <begin position="42"/>
        <end position="210"/>
    </location>
</feature>
<evidence type="ECO:0000256" key="3">
    <source>
        <dbReference type="ARBA" id="ARBA00022676"/>
    </source>
</evidence>
<sequence>MLIVAITLVYLVLILTELVLTLLFSTRFKNVSQQPNEWPHVSVLICARNEELNLDRCLESLIRQDYPREHMQLLIGNDNSEDGTAEKIAGYTSSYSFIKEIEITHEKDGLIAKANVLNQLIDATDDEYIVILDADMKARPGWLRSMVSALGHSPLVSGYTRIDPHSFRAQIQAFDWQIVLHSMKAMADTFRPISILGNNMGFRRSAYDQVGGFRALGPTDVEDLGLLQRFQKAGLSTLQLIDGQGSAYTLPQATWTEIIVQRCRWMNGVFTHHWLLAIPAFFARLWLPVALLMFFFHPEVALFIVLYAYGASLVKYIQVSHRSAGAFKLLLGEPFFISLLDTFALLRILIFGKVSWKGRKF</sequence>
<dbReference type="PANTHER" id="PTHR43646:SF2">
    <property type="entry name" value="GLYCOSYLTRANSFERASE 2-LIKE DOMAIN-CONTAINING PROTEIN"/>
    <property type="match status" value="1"/>
</dbReference>